<dbReference type="GO" id="GO:0005874">
    <property type="term" value="C:microtubule"/>
    <property type="evidence" value="ECO:0007669"/>
    <property type="project" value="UniProtKB-UniRule"/>
</dbReference>
<feature type="coiled-coil region" evidence="5">
    <location>
        <begin position="82"/>
        <end position="116"/>
    </location>
</feature>
<evidence type="ECO:0000256" key="4">
    <source>
        <dbReference type="RuleBase" id="RU367020"/>
    </source>
</evidence>
<sequence>MTASLLTHDLTHTSRSVISSLETLKQEHNLLLSTSNDEDKRASIKQSLESIDLGMGEAVVMLQLEHHLDDLDSETYKLMLQVRRLTEENSWLRDELSATEKNLQTSTQIKQEYEKDILVLNESLASIVDNEDLHLTSSIDIDKDVPPEIKEQTPVVPNLNTDVKNYSEVPARFRTLHNLVIQYAQAGR</sequence>
<evidence type="ECO:0000256" key="2">
    <source>
        <dbReference type="ARBA" id="ARBA00022737"/>
    </source>
</evidence>
<comment type="caution">
    <text evidence="6">The sequence shown here is derived from an EMBL/GenBank/DDBJ whole genome shotgun (WGS) entry which is preliminary data.</text>
</comment>
<evidence type="ECO:0000313" key="6">
    <source>
        <dbReference type="EMBL" id="CAF4997916.1"/>
    </source>
</evidence>
<keyword evidence="3" id="KW-0802">TPR repeat</keyword>
<keyword evidence="4" id="KW-0206">Cytoskeleton</keyword>
<comment type="subcellular location">
    <subcellularLocation>
        <location evidence="4">Cytoplasm</location>
        <location evidence="4">Cytoskeleton</location>
    </subcellularLocation>
</comment>
<dbReference type="GO" id="GO:0019894">
    <property type="term" value="F:kinesin binding"/>
    <property type="evidence" value="ECO:0007669"/>
    <property type="project" value="TreeGrafter"/>
</dbReference>
<dbReference type="GO" id="GO:0007018">
    <property type="term" value="P:microtubule-based movement"/>
    <property type="evidence" value="ECO:0007669"/>
    <property type="project" value="TreeGrafter"/>
</dbReference>
<dbReference type="PANTHER" id="PTHR45783:SF3">
    <property type="entry name" value="KINESIN LIGHT CHAIN"/>
    <property type="match status" value="1"/>
</dbReference>
<keyword evidence="4" id="KW-0505">Motor protein</keyword>
<proteinExistence type="inferred from homology"/>
<feature type="non-terminal residue" evidence="6">
    <location>
        <position position="188"/>
    </location>
</feature>
<evidence type="ECO:0000256" key="5">
    <source>
        <dbReference type="SAM" id="Coils"/>
    </source>
</evidence>
<comment type="subunit">
    <text evidence="4">Oligomeric complex composed of two heavy chains and two light chains.</text>
</comment>
<keyword evidence="4" id="KW-0493">Microtubule</keyword>
<gene>
    <name evidence="6" type="ORF">QYT958_LOCUS37808</name>
</gene>
<keyword evidence="5" id="KW-0175">Coiled coil</keyword>
<dbReference type="GO" id="GO:0005737">
    <property type="term" value="C:cytoplasm"/>
    <property type="evidence" value="ECO:0007669"/>
    <property type="project" value="TreeGrafter"/>
</dbReference>
<keyword evidence="2" id="KW-0677">Repeat</keyword>
<evidence type="ECO:0000256" key="3">
    <source>
        <dbReference type="ARBA" id="ARBA00022803"/>
    </source>
</evidence>
<dbReference type="InterPro" id="IPR002151">
    <property type="entry name" value="Kinesin_light"/>
</dbReference>
<name>A0A822ADI1_9BILA</name>
<dbReference type="AlphaFoldDB" id="A0A822ADI1"/>
<dbReference type="PRINTS" id="PR00381">
    <property type="entry name" value="KINESINLIGHT"/>
</dbReference>
<protein>
    <recommendedName>
        <fullName evidence="4">Kinesin light chain</fullName>
    </recommendedName>
</protein>
<evidence type="ECO:0000313" key="7">
    <source>
        <dbReference type="Proteomes" id="UP000663848"/>
    </source>
</evidence>
<organism evidence="6 7">
    <name type="scientific">Rotaria socialis</name>
    <dbReference type="NCBI Taxonomy" id="392032"/>
    <lineage>
        <taxon>Eukaryota</taxon>
        <taxon>Metazoa</taxon>
        <taxon>Spiralia</taxon>
        <taxon>Gnathifera</taxon>
        <taxon>Rotifera</taxon>
        <taxon>Eurotatoria</taxon>
        <taxon>Bdelloidea</taxon>
        <taxon>Philodinida</taxon>
        <taxon>Philodinidae</taxon>
        <taxon>Rotaria</taxon>
    </lineage>
</organism>
<comment type="similarity">
    <text evidence="4">Belongs to the kinesin light chain family.</text>
</comment>
<dbReference type="EMBL" id="CAJOBR010032132">
    <property type="protein sequence ID" value="CAF4997916.1"/>
    <property type="molecule type" value="Genomic_DNA"/>
</dbReference>
<dbReference type="PANTHER" id="PTHR45783">
    <property type="entry name" value="KINESIN LIGHT CHAIN"/>
    <property type="match status" value="1"/>
</dbReference>
<accession>A0A822ADI1</accession>
<evidence type="ECO:0000256" key="1">
    <source>
        <dbReference type="ARBA" id="ARBA00022490"/>
    </source>
</evidence>
<reference evidence="6" key="1">
    <citation type="submission" date="2021-02" db="EMBL/GenBank/DDBJ databases">
        <authorList>
            <person name="Nowell W R."/>
        </authorList>
    </citation>
    <scope>NUCLEOTIDE SEQUENCE</scope>
</reference>
<comment type="function">
    <text evidence="4">Kinesin is a microtubule-associated force-producing protein that play a role in organelle transport.</text>
</comment>
<dbReference type="GO" id="GO:0005871">
    <property type="term" value="C:kinesin complex"/>
    <property type="evidence" value="ECO:0007669"/>
    <property type="project" value="UniProtKB-UniRule"/>
</dbReference>
<keyword evidence="1 4" id="KW-0963">Cytoplasm</keyword>
<dbReference type="Proteomes" id="UP000663848">
    <property type="component" value="Unassembled WGS sequence"/>
</dbReference>